<dbReference type="AlphaFoldDB" id="A0A0N9HLE7"/>
<reference evidence="2" key="1">
    <citation type="submission" date="2015-04" db="EMBL/GenBank/DDBJ databases">
        <title>Genomic Architecture Underlying Sex-Determination in the yeast Leucosporidium scottii: New Insights into the Evolution of Mating Systems in basidiomycetes.</title>
        <authorList>
            <person name="Maia T.M."/>
            <person name="Lopes S."/>
            <person name="Almeida J.M.G.C.F."/>
            <person name="Rosa L.H."/>
            <person name="Sampaio J.P."/>
            <person name="Goncalves P."/>
            <person name="Coelho M.A."/>
        </authorList>
    </citation>
    <scope>NUCLEOTIDE SEQUENCE</scope>
    <source>
        <strain evidence="2">PYCC 4696</strain>
    </source>
</reference>
<proteinExistence type="predicted"/>
<organism evidence="2">
    <name type="scientific">Leucosporidium scottii</name>
    <dbReference type="NCBI Taxonomy" id="5278"/>
    <lineage>
        <taxon>Eukaryota</taxon>
        <taxon>Fungi</taxon>
        <taxon>Dikarya</taxon>
        <taxon>Basidiomycota</taxon>
        <taxon>Pucciniomycotina</taxon>
        <taxon>Microbotryomycetes</taxon>
        <taxon>Leucosporidiales</taxon>
        <taxon>Leucosporidium</taxon>
    </lineage>
</organism>
<name>A0A0N9HLE7_9BASI</name>
<gene>
    <name evidence="2" type="primary">HD1</name>
</gene>
<feature type="region of interest" description="Disordered" evidence="1">
    <location>
        <begin position="1"/>
        <end position="39"/>
    </location>
</feature>
<feature type="compositionally biased region" description="Polar residues" evidence="1">
    <location>
        <begin position="1"/>
        <end position="14"/>
    </location>
</feature>
<feature type="region of interest" description="Disordered" evidence="1">
    <location>
        <begin position="139"/>
        <end position="159"/>
    </location>
</feature>
<evidence type="ECO:0000313" key="2">
    <source>
        <dbReference type="EMBL" id="ALG04423.1"/>
    </source>
</evidence>
<keyword evidence="2" id="KW-0238">DNA-binding</keyword>
<protein>
    <submittedName>
        <fullName evidence="2">Homeodomain transcription factor HD1</fullName>
    </submittedName>
</protein>
<keyword evidence="2" id="KW-0371">Homeobox</keyword>
<dbReference type="EMBL" id="KR229965">
    <property type="protein sequence ID" value="ALG04423.1"/>
    <property type="molecule type" value="Genomic_DNA"/>
</dbReference>
<dbReference type="GO" id="GO:0003677">
    <property type="term" value="F:DNA binding"/>
    <property type="evidence" value="ECO:0007669"/>
    <property type="project" value="UniProtKB-KW"/>
</dbReference>
<accession>A0A0N9HLE7</accession>
<evidence type="ECO:0000256" key="1">
    <source>
        <dbReference type="SAM" id="MobiDB-lite"/>
    </source>
</evidence>
<feature type="non-terminal residue" evidence="2">
    <location>
        <position position="193"/>
    </location>
</feature>
<feature type="compositionally biased region" description="Polar residues" evidence="1">
    <location>
        <begin position="144"/>
        <end position="159"/>
    </location>
</feature>
<feature type="compositionally biased region" description="Low complexity" evidence="1">
    <location>
        <begin position="15"/>
        <end position="25"/>
    </location>
</feature>
<sequence>MPRFPSSNARTRTQPSSSPSLSHSPSPRKHTPAATPYERCPAMDPQMDCILYREMSDSEAAFLRCMASGRGKEDFMRRWEVVLKRLVQATEAGQLSIGTLQACRSIVARVNAVASKLSDCELAAAQMVERMVAETQEHVKHLSDSPTLSTVRGPTSTPLQRLLPPQPNDLLLAPYRRWFLDHFAFPYLTAADK</sequence>